<feature type="region of interest" description="Disordered" evidence="1">
    <location>
        <begin position="467"/>
        <end position="496"/>
    </location>
</feature>
<dbReference type="KEGG" id="ima:PO878_15275"/>
<dbReference type="EMBL" id="CP116942">
    <property type="protein sequence ID" value="WCO65863.1"/>
    <property type="molecule type" value="Genomic_DNA"/>
</dbReference>
<keyword evidence="2" id="KW-0812">Transmembrane</keyword>
<feature type="transmembrane region" description="Helical" evidence="2">
    <location>
        <begin position="59"/>
        <end position="79"/>
    </location>
</feature>
<feature type="transmembrane region" description="Helical" evidence="2">
    <location>
        <begin position="200"/>
        <end position="218"/>
    </location>
</feature>
<feature type="transmembrane region" description="Helical" evidence="2">
    <location>
        <begin position="414"/>
        <end position="437"/>
    </location>
</feature>
<keyword evidence="2" id="KW-1133">Transmembrane helix</keyword>
<feature type="transmembrane region" description="Helical" evidence="2">
    <location>
        <begin position="32"/>
        <end position="53"/>
    </location>
</feature>
<feature type="transmembrane region" description="Helical" evidence="2">
    <location>
        <begin position="267"/>
        <end position="284"/>
    </location>
</feature>
<name>A0AAE9Y7I9_9ACTN</name>
<sequence>MTALDAGGVVADDRRRPLRGRRPLLPGEDVRLSLGLSVAAGTAIVAFFTFAAFASPDVWVPVIVVIFLVAASVPLCIWLSRGDQRLLRILLLALVLKMGAVGPRYFVNEVVYQGSVDATRYDQAGGVFIEGVAEGRWTLGESELDGFPSQTRFVGYVTGLLYLVFGTSLAGGYFVFSWVAWLGLLCFLQAFRIAFPNAPPYRAALLLTLFPALVFWPSSPGKDALMVFALGLATFGVVSLLYRHRPGVGCLLGALGVYLLWSVRPHVLLVVGAGLACALLARSAPRRGEQGASRSIGVRLVLLVLLVPALLLSLSRVDDALTGGDDEQFSLAATLDNTAASTEVGDSSFDTQGVRSVVDIPFAIVSVPLRPFPFEARSPQLALSSAEGVLLLALIALSARWIWMVGPAALRTPLGAFAAGYSLAFVIAFSNIGNAGILSRQRVQLFPLLFLLACAARALYDERLEARASETQTDGDRPRLGRPSPHPEPELAWSRT</sequence>
<feature type="transmembrane region" description="Helical" evidence="2">
    <location>
        <begin position="443"/>
        <end position="460"/>
    </location>
</feature>
<reference evidence="3" key="1">
    <citation type="submission" date="2023-01" db="EMBL/GenBank/DDBJ databases">
        <title>The diversity of Class Acidimicrobiia in South China Sea sediment environments and the proposal of Iamia marina sp. nov., a novel species of the genus Iamia.</title>
        <authorList>
            <person name="He Y."/>
            <person name="Tian X."/>
        </authorList>
    </citation>
    <scope>NUCLEOTIDE SEQUENCE</scope>
    <source>
        <strain evidence="3">DSM 19957</strain>
    </source>
</reference>
<gene>
    <name evidence="3" type="ORF">PO878_15275</name>
</gene>
<feature type="compositionally biased region" description="Basic and acidic residues" evidence="1">
    <location>
        <begin position="467"/>
        <end position="489"/>
    </location>
</feature>
<organism evidence="3 4">
    <name type="scientific">Iamia majanohamensis</name>
    <dbReference type="NCBI Taxonomy" id="467976"/>
    <lineage>
        <taxon>Bacteria</taxon>
        <taxon>Bacillati</taxon>
        <taxon>Actinomycetota</taxon>
        <taxon>Acidimicrobiia</taxon>
        <taxon>Acidimicrobiales</taxon>
        <taxon>Iamiaceae</taxon>
        <taxon>Iamia</taxon>
    </lineage>
</organism>
<accession>A0AAE9Y7I9</accession>
<evidence type="ECO:0000256" key="1">
    <source>
        <dbReference type="SAM" id="MobiDB-lite"/>
    </source>
</evidence>
<dbReference type="Proteomes" id="UP001216390">
    <property type="component" value="Chromosome"/>
</dbReference>
<proteinExistence type="predicted"/>
<feature type="transmembrane region" description="Helical" evidence="2">
    <location>
        <begin position="160"/>
        <end position="188"/>
    </location>
</feature>
<feature type="transmembrane region" description="Helical" evidence="2">
    <location>
        <begin position="381"/>
        <end position="402"/>
    </location>
</feature>
<keyword evidence="2" id="KW-0472">Membrane</keyword>
<evidence type="ECO:0000313" key="4">
    <source>
        <dbReference type="Proteomes" id="UP001216390"/>
    </source>
</evidence>
<evidence type="ECO:0000256" key="2">
    <source>
        <dbReference type="SAM" id="Phobius"/>
    </source>
</evidence>
<dbReference type="AlphaFoldDB" id="A0AAE9Y7I9"/>
<feature type="transmembrane region" description="Helical" evidence="2">
    <location>
        <begin position="224"/>
        <end position="241"/>
    </location>
</feature>
<evidence type="ECO:0000313" key="3">
    <source>
        <dbReference type="EMBL" id="WCO65863.1"/>
    </source>
</evidence>
<dbReference type="RefSeq" id="WP_272735389.1">
    <property type="nucleotide sequence ID" value="NZ_CP116942.1"/>
</dbReference>
<feature type="transmembrane region" description="Helical" evidence="2">
    <location>
        <begin position="296"/>
        <end position="314"/>
    </location>
</feature>
<protein>
    <submittedName>
        <fullName evidence="3">Uncharacterized protein</fullName>
    </submittedName>
</protein>
<keyword evidence="4" id="KW-1185">Reference proteome</keyword>